<comment type="catalytic activity">
    <reaction evidence="6">
        <text>a 2'-deoxyadenosine in DNA + S-adenosyl-L-methionine = an N(6)-methyl-2'-deoxyadenosine in DNA + S-adenosyl-L-homocysteine + H(+)</text>
        <dbReference type="Rhea" id="RHEA:15197"/>
        <dbReference type="Rhea" id="RHEA-COMP:12418"/>
        <dbReference type="Rhea" id="RHEA-COMP:12419"/>
        <dbReference type="ChEBI" id="CHEBI:15378"/>
        <dbReference type="ChEBI" id="CHEBI:57856"/>
        <dbReference type="ChEBI" id="CHEBI:59789"/>
        <dbReference type="ChEBI" id="CHEBI:90615"/>
        <dbReference type="ChEBI" id="CHEBI:90616"/>
        <dbReference type="EC" id="2.1.1.72"/>
    </reaction>
</comment>
<dbReference type="SUPFAM" id="SSF53335">
    <property type="entry name" value="S-adenosyl-L-methionine-dependent methyltransferases"/>
    <property type="match status" value="1"/>
</dbReference>
<keyword evidence="3 9" id="KW-0489">Methyltransferase</keyword>
<dbReference type="InterPro" id="IPR011639">
    <property type="entry name" value="MethylTrfase_TaqI-like_dom"/>
</dbReference>
<name>A0ABW5AG39_9BRAD</name>
<comment type="similarity">
    <text evidence="1">Belongs to the N(4)/N(6)-methyltransferase family.</text>
</comment>
<dbReference type="Pfam" id="PF02384">
    <property type="entry name" value="N6_Mtase"/>
    <property type="match status" value="1"/>
</dbReference>
<evidence type="ECO:0000256" key="4">
    <source>
        <dbReference type="ARBA" id="ARBA00022679"/>
    </source>
</evidence>
<keyword evidence="5" id="KW-0949">S-adenosyl-L-methionine</keyword>
<accession>A0ABW5AG39</accession>
<dbReference type="EC" id="2.1.1.72" evidence="2"/>
<feature type="domain" description="DNA methylase adenine-specific" evidence="7">
    <location>
        <begin position="288"/>
        <end position="365"/>
    </location>
</feature>
<dbReference type="EMBL" id="JBHUIW010000002">
    <property type="protein sequence ID" value="MFD2181050.1"/>
    <property type="molecule type" value="Genomic_DNA"/>
</dbReference>
<keyword evidence="4" id="KW-0808">Transferase</keyword>
<comment type="caution">
    <text evidence="9">The sequence shown here is derived from an EMBL/GenBank/DDBJ whole genome shotgun (WGS) entry which is preliminary data.</text>
</comment>
<evidence type="ECO:0000313" key="9">
    <source>
        <dbReference type="EMBL" id="MFD2181050.1"/>
    </source>
</evidence>
<dbReference type="PANTHER" id="PTHR33841">
    <property type="entry name" value="DNA METHYLTRANSFERASE YEEA-RELATED"/>
    <property type="match status" value="1"/>
</dbReference>
<dbReference type="InterPro" id="IPR050953">
    <property type="entry name" value="N4_N6_ade-DNA_methylase"/>
</dbReference>
<dbReference type="PRINTS" id="PR00507">
    <property type="entry name" value="N12N6MTFRASE"/>
</dbReference>
<organism evidence="9 10">
    <name type="scientific">Rhodoplanes azumiensis</name>
    <dbReference type="NCBI Taxonomy" id="1897628"/>
    <lineage>
        <taxon>Bacteria</taxon>
        <taxon>Pseudomonadati</taxon>
        <taxon>Pseudomonadota</taxon>
        <taxon>Alphaproteobacteria</taxon>
        <taxon>Hyphomicrobiales</taxon>
        <taxon>Nitrobacteraceae</taxon>
        <taxon>Rhodoplanes</taxon>
    </lineage>
</organism>
<dbReference type="Pfam" id="PF07669">
    <property type="entry name" value="Eco57I"/>
    <property type="match status" value="1"/>
</dbReference>
<protein>
    <recommendedName>
        <fullName evidence="2">site-specific DNA-methyltransferase (adenine-specific)</fullName>
        <ecNumber evidence="2">2.1.1.72</ecNumber>
    </recommendedName>
</protein>
<evidence type="ECO:0000256" key="3">
    <source>
        <dbReference type="ARBA" id="ARBA00022603"/>
    </source>
</evidence>
<feature type="domain" description="Type II methyltransferase M.TaqI-like" evidence="8">
    <location>
        <begin position="371"/>
        <end position="637"/>
    </location>
</feature>
<reference evidence="10" key="1">
    <citation type="journal article" date="2019" name="Int. J. Syst. Evol. Microbiol.">
        <title>The Global Catalogue of Microorganisms (GCM) 10K type strain sequencing project: providing services to taxonomists for standard genome sequencing and annotation.</title>
        <authorList>
            <consortium name="The Broad Institute Genomics Platform"/>
            <consortium name="The Broad Institute Genome Sequencing Center for Infectious Disease"/>
            <person name="Wu L."/>
            <person name="Ma J."/>
        </authorList>
    </citation>
    <scope>NUCLEOTIDE SEQUENCE [LARGE SCALE GENOMIC DNA]</scope>
    <source>
        <strain evidence="10">CGMCC 1.6774</strain>
    </source>
</reference>
<dbReference type="RefSeq" id="WP_378476246.1">
    <property type="nucleotide sequence ID" value="NZ_JBHUIW010000002.1"/>
</dbReference>
<proteinExistence type="inferred from homology"/>
<evidence type="ECO:0000256" key="5">
    <source>
        <dbReference type="ARBA" id="ARBA00022691"/>
    </source>
</evidence>
<dbReference type="InterPro" id="IPR029063">
    <property type="entry name" value="SAM-dependent_MTases_sf"/>
</dbReference>
<dbReference type="GO" id="GO:0008168">
    <property type="term" value="F:methyltransferase activity"/>
    <property type="evidence" value="ECO:0007669"/>
    <property type="project" value="UniProtKB-KW"/>
</dbReference>
<evidence type="ECO:0000256" key="2">
    <source>
        <dbReference type="ARBA" id="ARBA00011900"/>
    </source>
</evidence>
<gene>
    <name evidence="9" type="ORF">ACFSOX_02700</name>
</gene>
<evidence type="ECO:0000256" key="6">
    <source>
        <dbReference type="ARBA" id="ARBA00047942"/>
    </source>
</evidence>
<evidence type="ECO:0000259" key="7">
    <source>
        <dbReference type="Pfam" id="PF02384"/>
    </source>
</evidence>
<dbReference type="GO" id="GO:0032259">
    <property type="term" value="P:methylation"/>
    <property type="evidence" value="ECO:0007669"/>
    <property type="project" value="UniProtKB-KW"/>
</dbReference>
<evidence type="ECO:0000256" key="1">
    <source>
        <dbReference type="ARBA" id="ARBA00006594"/>
    </source>
</evidence>
<keyword evidence="10" id="KW-1185">Reference proteome</keyword>
<dbReference type="PANTHER" id="PTHR33841:SF1">
    <property type="entry name" value="DNA METHYLTRANSFERASE A"/>
    <property type="match status" value="1"/>
</dbReference>
<dbReference type="Gene3D" id="3.40.50.150">
    <property type="entry name" value="Vaccinia Virus protein VP39"/>
    <property type="match status" value="1"/>
</dbReference>
<sequence length="1010" mass="112163">MPRDNERTLALLRHLAGRPGHDEVKADFRQLLLEEFGAELAALDFERRVPEVRGRLDAVIGRTVFEAKRNLDQEWDDVVRRMPDYLADRERAEGERFVGIASDGLKWVVFERQDESLVRVKDISLDPEQPAVFLAWLDGALALKSSLPPDALTIRAELGQDSIAFHRANQMLAALWDSLKAEPAVVLKRQLWAQLLKLVYGREVESDALFFQHTFLVVVAKAIALAVLGLRDDDPKRVLSGAAFEAAGIYGAVESDFFDWVVASPQGENLVRRILTHVRRFRLDEVEIDVLKVLYESLIDQAQRHGLGEYYTPDWLAAKVVRNAVRTPMEQKVLDPACGSGTFLFHAIRNFLASAEEEGLELNLRAEEVTNHVAGMDIHPVAVIIARVTYLLALAPSLAIRAESLYIPVYLGDAMQLSTQPWMKGKELAIQVPDPPGAAAADNGMIGRRRTELKFPEILCKDIRLFDKLVAKMRQGSEQKLTREQIEPVFTLEIERHYKRDVTPAEAEGVIEMGATYAVFDELCRQGRDSVWTYVARNLSRPLALAFGAGWANVIVGNPPWVAFRHMSADLQRRFRDLAKGERVHVGGKFATQNDLAALFAVRAVALYLRAGGRIAFVMPLAALTRGQFEKFRSGSFHSTRIAWDEAWTMDDSVQPLFPVPSCVVFGRRRATSRAAPETVRAYSGTLPFRDASEAVADQRLAVAENAPKPAEGRFVGGSPYRSAFRDGATLYPRVLCIVERPPTGRLGMSRAAPRVVSRRYAQEKAPWKDVPSIEANVEAEFIHPVLFGESILPYRVFNPFEAVVPVLNDGTVLDAAAAANRSFLGLHSWMSAAERSWNTHAAHETMTLAGRWNYHNELGAQFPIAPLRVVYAKAGTLPAACVVRGREVIDHMLYWTAPATEDEAHYLVAILNSETSRSRIAALQARGQWGARHFDKVMFNLPIPRFDAESEVHGALAAAGREAETAAAAVTLPDAVKFQRARKLVRDALIDTGVAGRIDALVARLLDGA</sequence>
<evidence type="ECO:0000313" key="10">
    <source>
        <dbReference type="Proteomes" id="UP001597314"/>
    </source>
</evidence>
<evidence type="ECO:0000259" key="8">
    <source>
        <dbReference type="Pfam" id="PF07669"/>
    </source>
</evidence>
<dbReference type="InterPro" id="IPR003356">
    <property type="entry name" value="DNA_methylase_A-5"/>
</dbReference>
<dbReference type="Proteomes" id="UP001597314">
    <property type="component" value="Unassembled WGS sequence"/>
</dbReference>